<evidence type="ECO:0000313" key="1">
    <source>
        <dbReference type="EMBL" id="OSS51573.1"/>
    </source>
</evidence>
<dbReference type="AlphaFoldDB" id="A0A1Y2M668"/>
<evidence type="ECO:0000313" key="2">
    <source>
        <dbReference type="Proteomes" id="UP000193240"/>
    </source>
</evidence>
<reference evidence="1 2" key="1">
    <citation type="journal article" date="2017" name="Genome Announc.">
        <title>Genome sequence of the saprophytic ascomycete Epicoccum nigrum ICMP 19927 strain isolated from New Zealand.</title>
        <authorList>
            <person name="Fokin M."/>
            <person name="Fleetwood D."/>
            <person name="Weir B.S."/>
            <person name="Villas-Boas S.G."/>
        </authorList>
    </citation>
    <scope>NUCLEOTIDE SEQUENCE [LARGE SCALE GENOMIC DNA]</scope>
    <source>
        <strain evidence="1 2">ICMP 19927</strain>
    </source>
</reference>
<dbReference type="InParanoid" id="A0A1Y2M668"/>
<organism evidence="1 2">
    <name type="scientific">Epicoccum nigrum</name>
    <name type="common">Soil fungus</name>
    <name type="synonym">Epicoccum purpurascens</name>
    <dbReference type="NCBI Taxonomy" id="105696"/>
    <lineage>
        <taxon>Eukaryota</taxon>
        <taxon>Fungi</taxon>
        <taxon>Dikarya</taxon>
        <taxon>Ascomycota</taxon>
        <taxon>Pezizomycotina</taxon>
        <taxon>Dothideomycetes</taxon>
        <taxon>Pleosporomycetidae</taxon>
        <taxon>Pleosporales</taxon>
        <taxon>Pleosporineae</taxon>
        <taxon>Didymellaceae</taxon>
        <taxon>Epicoccum</taxon>
    </lineage>
</organism>
<accession>A0A1Y2M668</accession>
<sequence length="148" mass="16906">MQPFFAQAFKTGDLEITQSVGLVDDNIGCATRCLYTTMRLMQVFGDLFDNKYAVNGFKNQIEQILSFWVPESREAVKAGFFPFLSHAARVYKKFGRRLRINVHWSGSGTVSALLFDQIMRERGQMQHLMEVKFISEPELKSEPVEASS</sequence>
<keyword evidence="2" id="KW-1185">Reference proteome</keyword>
<dbReference type="Proteomes" id="UP000193240">
    <property type="component" value="Unassembled WGS sequence"/>
</dbReference>
<name>A0A1Y2M668_EPING</name>
<dbReference type="EMBL" id="KZ107840">
    <property type="protein sequence ID" value="OSS51573.1"/>
    <property type="molecule type" value="Genomic_DNA"/>
</dbReference>
<proteinExistence type="predicted"/>
<gene>
    <name evidence="1" type="ORF">B5807_03510</name>
</gene>
<protein>
    <submittedName>
        <fullName evidence="1">Uncharacterized protein</fullName>
    </submittedName>
</protein>